<dbReference type="CDD" id="cd13401">
    <property type="entry name" value="Slt70-like"/>
    <property type="match status" value="1"/>
</dbReference>
<dbReference type="PANTHER" id="PTHR37423">
    <property type="entry name" value="SOLUBLE LYTIC MUREIN TRANSGLYCOSYLASE-RELATED"/>
    <property type="match status" value="1"/>
</dbReference>
<evidence type="ECO:0000256" key="1">
    <source>
        <dbReference type="ARBA" id="ARBA00007734"/>
    </source>
</evidence>
<dbReference type="RefSeq" id="WP_147043834.1">
    <property type="nucleotide sequence ID" value="NZ_BAABIR010000001.1"/>
</dbReference>
<comment type="caution">
    <text evidence="6">The sequence shown here is derived from an EMBL/GenBank/DDBJ whole genome shotgun (WGS) entry which is preliminary data.</text>
</comment>
<proteinExistence type="inferred from homology"/>
<dbReference type="GO" id="GO:0004553">
    <property type="term" value="F:hydrolase activity, hydrolyzing O-glycosyl compounds"/>
    <property type="evidence" value="ECO:0007669"/>
    <property type="project" value="InterPro"/>
</dbReference>
<dbReference type="EMBL" id="VOQQ01000001">
    <property type="protein sequence ID" value="TXC64411.1"/>
    <property type="molecule type" value="Genomic_DNA"/>
</dbReference>
<organism evidence="6 7">
    <name type="scientific">Allosphingosinicella ginsenosidimutans</name>
    <dbReference type="NCBI Taxonomy" id="1176539"/>
    <lineage>
        <taxon>Bacteria</taxon>
        <taxon>Pseudomonadati</taxon>
        <taxon>Pseudomonadota</taxon>
        <taxon>Alphaproteobacteria</taxon>
        <taxon>Sphingomonadales</taxon>
        <taxon>Sphingomonadaceae</taxon>
        <taxon>Allosphingosinicella</taxon>
    </lineage>
</organism>
<evidence type="ECO:0000313" key="6">
    <source>
        <dbReference type="EMBL" id="TXC64411.1"/>
    </source>
</evidence>
<protein>
    <submittedName>
        <fullName evidence="6">Lytic transglycosylase domain-containing protein</fullName>
    </submittedName>
</protein>
<dbReference type="SUPFAM" id="SSF53955">
    <property type="entry name" value="Lysozyme-like"/>
    <property type="match status" value="1"/>
</dbReference>
<evidence type="ECO:0000256" key="2">
    <source>
        <dbReference type="ARBA" id="ARBA00009387"/>
    </source>
</evidence>
<dbReference type="InterPro" id="IPR008939">
    <property type="entry name" value="Lytic_TGlycosylase_superhlx_U"/>
</dbReference>
<dbReference type="PANTHER" id="PTHR37423:SF2">
    <property type="entry name" value="MEMBRANE-BOUND LYTIC MUREIN TRANSGLYCOSYLASE C"/>
    <property type="match status" value="1"/>
</dbReference>
<evidence type="ECO:0000256" key="4">
    <source>
        <dbReference type="SAM" id="SignalP"/>
    </source>
</evidence>
<dbReference type="GO" id="GO:0042597">
    <property type="term" value="C:periplasmic space"/>
    <property type="evidence" value="ECO:0007669"/>
    <property type="project" value="InterPro"/>
</dbReference>
<comment type="similarity">
    <text evidence="2">Belongs to the virb1 family.</text>
</comment>
<dbReference type="Pfam" id="PF01464">
    <property type="entry name" value="SLT"/>
    <property type="match status" value="1"/>
</dbReference>
<reference evidence="6 7" key="1">
    <citation type="journal article" date="2015" name="J. Microbiol.">
        <title>Sphingosinicella ginsenosidimutans sp. nov., with ginsenoside converting activity.</title>
        <authorList>
            <person name="Kim J.K."/>
            <person name="Kang M.S."/>
            <person name="Park S.C."/>
            <person name="Kim K.M."/>
            <person name="Choi K."/>
            <person name="Yoon M.H."/>
            <person name="Im W.T."/>
        </authorList>
    </citation>
    <scope>NUCLEOTIDE SEQUENCE [LARGE SCALE GENOMIC DNA]</scope>
    <source>
        <strain evidence="6 7">BS-11</strain>
    </source>
</reference>
<accession>A0A5C6TWW0</accession>
<dbReference type="InterPro" id="IPR008258">
    <property type="entry name" value="Transglycosylase_SLT_dom_1"/>
</dbReference>
<feature type="domain" description="Transglycosylase SLT" evidence="5">
    <location>
        <begin position="518"/>
        <end position="616"/>
    </location>
</feature>
<dbReference type="Gene3D" id="1.10.530.10">
    <property type="match status" value="1"/>
</dbReference>
<keyword evidence="3 4" id="KW-0732">Signal</keyword>
<evidence type="ECO:0000259" key="5">
    <source>
        <dbReference type="Pfam" id="PF01464"/>
    </source>
</evidence>
<keyword evidence="7" id="KW-1185">Reference proteome</keyword>
<dbReference type="Proteomes" id="UP000321249">
    <property type="component" value="Unassembled WGS sequence"/>
</dbReference>
<dbReference type="InterPro" id="IPR023346">
    <property type="entry name" value="Lysozyme-like_dom_sf"/>
</dbReference>
<feature type="chain" id="PRO_5022835401" evidence="4">
    <location>
        <begin position="23"/>
        <end position="674"/>
    </location>
</feature>
<dbReference type="OrthoDB" id="9815002at2"/>
<feature type="signal peptide" evidence="4">
    <location>
        <begin position="1"/>
        <end position="22"/>
    </location>
</feature>
<dbReference type="SUPFAM" id="SSF48435">
    <property type="entry name" value="Bacterial muramidases"/>
    <property type="match status" value="1"/>
</dbReference>
<gene>
    <name evidence="6" type="ORF">FRZ32_12560</name>
</gene>
<comment type="similarity">
    <text evidence="1">Belongs to the transglycosylase Slt family.</text>
</comment>
<name>A0A5C6TWW0_9SPHN</name>
<dbReference type="AlphaFoldDB" id="A0A5C6TWW0"/>
<evidence type="ECO:0000256" key="3">
    <source>
        <dbReference type="ARBA" id="ARBA00022729"/>
    </source>
</evidence>
<dbReference type="Gene3D" id="1.25.20.10">
    <property type="entry name" value="Bacterial muramidases"/>
    <property type="match status" value="1"/>
</dbReference>
<evidence type="ECO:0000313" key="7">
    <source>
        <dbReference type="Proteomes" id="UP000321249"/>
    </source>
</evidence>
<sequence length="674" mass="72323">MQKRAGLLLVAGVSIAATTAAAMTPHVASDATARAAWLPIAALLQTGLQGQTSAELARPAPAIAVDIARWNSLRQSDSLPFTSYASFLIGHRGWPGEAAMRRTAERQADPSVANPGEIVRFFTVFPPLTNTGHARYAFALMATGRRDDARREALAAWTGGVLTLPDEQRILGAFGPTFTQADHDARMDALLSNGDTQSAARAMALVSAARRPVFETRLALQTRASDAAARLAALGSDGAGDPGLLVDRANWMRNTTNSAGARQLMAQRRQLSRLPANPEKFMETMLVMARGAANDGQWPTAYQIASQVDDLFPAGTDVSTRSYGERDKYTDLTWLAGRAALRLGRNADAAGMFERYGRGAASSQTRAKGFFWAGRATAAAGNAEAASALFRQAASSPDQFYGQLALERLGETAPPPSAQPPATPAERAAFDARPLVQAIRYLGSTGNRADQTLFVRALADQLDDDRQREVASEFGRSIGRLDLGVWAAREARGDGDSFYATGAFPNVSIPPAYSRYWAFAHGIMRQESSFERTAVSSAGARGLMQLMPGTARQASSRVGLSYDLSRLTGDPDYNVMLGTHHLSELMNEWGGSAILVAAAYNAGSGNVRRWVAANGDPRMPGVDPIAWIEDIPFAETRNYVQRVIENTVVYDMLDPNSRGGPRGRISAFIGRRPG</sequence>